<keyword evidence="6 15" id="KW-0812">Transmembrane</keyword>
<dbReference type="InterPro" id="IPR059000">
    <property type="entry name" value="ATPase_P-type_domA"/>
</dbReference>
<evidence type="ECO:0000256" key="15">
    <source>
        <dbReference type="RuleBase" id="RU362081"/>
    </source>
</evidence>
<evidence type="ECO:0000259" key="16">
    <source>
        <dbReference type="PROSITE" id="PS50846"/>
    </source>
</evidence>
<dbReference type="SFLD" id="SFLDG00002">
    <property type="entry name" value="C1.7:_P-type_atpase_like"/>
    <property type="match status" value="1"/>
</dbReference>
<evidence type="ECO:0000256" key="3">
    <source>
        <dbReference type="ARBA" id="ARBA00022448"/>
    </source>
</evidence>
<dbReference type="GO" id="GO:0016887">
    <property type="term" value="F:ATP hydrolysis activity"/>
    <property type="evidence" value="ECO:0007669"/>
    <property type="project" value="InterPro"/>
</dbReference>
<dbReference type="STRING" id="1223802.SUTH_02549"/>
<evidence type="ECO:0000256" key="2">
    <source>
        <dbReference type="ARBA" id="ARBA00006024"/>
    </source>
</evidence>
<evidence type="ECO:0000256" key="13">
    <source>
        <dbReference type="ARBA" id="ARBA00023065"/>
    </source>
</evidence>
<name>W0SIK6_9PROT</name>
<protein>
    <submittedName>
        <fullName evidence="17">Heavy metal translocating P-type ATPase</fullName>
    </submittedName>
</protein>
<dbReference type="EMBL" id="AP012547">
    <property type="protein sequence ID" value="BAO30331.1"/>
    <property type="molecule type" value="Genomic_DNA"/>
</dbReference>
<dbReference type="NCBIfam" id="TIGR01511">
    <property type="entry name" value="ATPase-IB1_Cu"/>
    <property type="match status" value="1"/>
</dbReference>
<keyword evidence="12 15" id="KW-1133">Transmembrane helix</keyword>
<feature type="transmembrane region" description="Helical" evidence="15">
    <location>
        <begin position="472"/>
        <end position="493"/>
    </location>
</feature>
<dbReference type="Pfam" id="PF00403">
    <property type="entry name" value="HMA"/>
    <property type="match status" value="1"/>
</dbReference>
<evidence type="ECO:0000256" key="9">
    <source>
        <dbReference type="ARBA" id="ARBA00022840"/>
    </source>
</evidence>
<evidence type="ECO:0000256" key="7">
    <source>
        <dbReference type="ARBA" id="ARBA00022723"/>
    </source>
</evidence>
<dbReference type="HOGENOM" id="CLU_001771_0_3_4"/>
<dbReference type="InterPro" id="IPR017969">
    <property type="entry name" value="Heavy-metal-associated_CS"/>
</dbReference>
<dbReference type="InterPro" id="IPR023298">
    <property type="entry name" value="ATPase_P-typ_TM_dom_sf"/>
</dbReference>
<dbReference type="SFLD" id="SFLDS00003">
    <property type="entry name" value="Haloacid_Dehalogenase"/>
    <property type="match status" value="1"/>
</dbReference>
<dbReference type="CDD" id="cd00371">
    <property type="entry name" value="HMA"/>
    <property type="match status" value="1"/>
</dbReference>
<evidence type="ECO:0000256" key="1">
    <source>
        <dbReference type="ARBA" id="ARBA00004651"/>
    </source>
</evidence>
<sequence length="825" mass="86789">MKNFRVVHRLSRRIRLVAPALNKQPERCYILEILLRKHGAVKDVRAVPQIGSVTLHYDPSQLAEERLLAIVDAVIGNIAVAPAPSARDTASGFPGGINLSPEPVSATAIDGPAQECNAAVEGMTCASCALLIEMSLQRDPRVDAAAVNFAAGTVTVKGHLPREELFATVGRLGYEARPMDTLAQRRLIVEREKARLADAKKRLIHAAWLTAPVMVSGMLMHQSPVLRLLELGLSTVVVFGSGSEIFRKAWALAKQREANMDTLISMGAGAAYLYSLPGVLRPHHHVYFESAAAIVAFVLGGRYMEERAKGKASEAIRKLIELQPETAIRVTAGGDEIIAIDDVQPGDRLRVRPGDKVPTDGVVEEGASNLDESMLTGESLPVSKGIGDVVVGGCLNGNGGFIMRVTAVGGDTVLSGIVKLVDHAQGSKLPVQKLADRISARFVPAVAGIGGLTLAGWLMAGHPASRALAHSVAVLLIACPCALGLATPTAIMVGTGQAARRGIYIRNGEALETAATLNTLVFDKTGTITEGKPTVTDFLLLEGRDEARTLALVAGVEAHSEHFLARAINAWCRARAVSPAPTLDFEAWPGRGVRALADDHSEILVGNATLLEAAGIDFRAQQDQAQAWAEQGKTPVYVAIDGVCVALFAIADQARPGAKEAIALLHRLGLQTVMATGDVAAVANHVARQVGIDRVIARATPADKLELIRALQAENRRVGMIGDGINDAPALAAADVGFAIGGGADIAVESADITLVGGDIARVAGGIELSRRTMGIIRQNLFWALGYNVVAIPVAAAGRLNPMIAAAAMAMSSVSVVTNSLRLQK</sequence>
<keyword evidence="9 15" id="KW-0067">ATP-binding</keyword>
<dbReference type="SUPFAM" id="SSF81665">
    <property type="entry name" value="Calcium ATPase, transmembrane domain M"/>
    <property type="match status" value="1"/>
</dbReference>
<dbReference type="InterPro" id="IPR023299">
    <property type="entry name" value="ATPase_P-typ_cyto_dom_N"/>
</dbReference>
<dbReference type="NCBIfam" id="TIGR01494">
    <property type="entry name" value="ATPase_P-type"/>
    <property type="match status" value="1"/>
</dbReference>
<feature type="transmembrane region" description="Helical" evidence="15">
    <location>
        <begin position="803"/>
        <end position="821"/>
    </location>
</feature>
<dbReference type="SUPFAM" id="SSF55008">
    <property type="entry name" value="HMA, heavy metal-associated domain"/>
    <property type="match status" value="1"/>
</dbReference>
<dbReference type="KEGG" id="shd:SUTH_02549"/>
<dbReference type="PROSITE" id="PS50846">
    <property type="entry name" value="HMA_2"/>
    <property type="match status" value="1"/>
</dbReference>
<dbReference type="InterPro" id="IPR036163">
    <property type="entry name" value="HMA_dom_sf"/>
</dbReference>
<dbReference type="PROSITE" id="PS01047">
    <property type="entry name" value="HMA_1"/>
    <property type="match status" value="1"/>
</dbReference>
<dbReference type="InterPro" id="IPR027256">
    <property type="entry name" value="P-typ_ATPase_IB"/>
</dbReference>
<keyword evidence="18" id="KW-1185">Reference proteome</keyword>
<evidence type="ECO:0000256" key="12">
    <source>
        <dbReference type="ARBA" id="ARBA00022989"/>
    </source>
</evidence>
<evidence type="ECO:0000256" key="11">
    <source>
        <dbReference type="ARBA" id="ARBA00022967"/>
    </source>
</evidence>
<dbReference type="FunFam" id="2.70.150.10:FF:000020">
    <property type="entry name" value="Copper-exporting P-type ATPase A"/>
    <property type="match status" value="1"/>
</dbReference>
<keyword evidence="13" id="KW-0406">Ion transport</keyword>
<evidence type="ECO:0000256" key="14">
    <source>
        <dbReference type="ARBA" id="ARBA00023136"/>
    </source>
</evidence>
<accession>W0SIK6</accession>
<dbReference type="InterPro" id="IPR018303">
    <property type="entry name" value="ATPase_P-typ_P_site"/>
</dbReference>
<feature type="transmembrane region" description="Helical" evidence="15">
    <location>
        <begin position="203"/>
        <end position="220"/>
    </location>
</feature>
<feature type="domain" description="HMA" evidence="16">
    <location>
        <begin position="114"/>
        <end position="177"/>
    </location>
</feature>
<dbReference type="Gene3D" id="3.40.50.1000">
    <property type="entry name" value="HAD superfamily/HAD-like"/>
    <property type="match status" value="1"/>
</dbReference>
<dbReference type="GO" id="GO:0005507">
    <property type="term" value="F:copper ion binding"/>
    <property type="evidence" value="ECO:0007669"/>
    <property type="project" value="TreeGrafter"/>
</dbReference>
<proteinExistence type="inferred from homology"/>
<dbReference type="Gene3D" id="3.30.70.100">
    <property type="match status" value="1"/>
</dbReference>
<dbReference type="NCBIfam" id="TIGR01525">
    <property type="entry name" value="ATPase-IB_hvy"/>
    <property type="match status" value="1"/>
</dbReference>
<dbReference type="InterPro" id="IPR008250">
    <property type="entry name" value="ATPase_P-typ_transduc_dom_A_sf"/>
</dbReference>
<dbReference type="SUPFAM" id="SSF56784">
    <property type="entry name" value="HAD-like"/>
    <property type="match status" value="1"/>
</dbReference>
<dbReference type="GO" id="GO:0060003">
    <property type="term" value="P:copper ion export"/>
    <property type="evidence" value="ECO:0007669"/>
    <property type="project" value="UniProtKB-ARBA"/>
</dbReference>
<evidence type="ECO:0000256" key="10">
    <source>
        <dbReference type="ARBA" id="ARBA00022842"/>
    </source>
</evidence>
<dbReference type="PRINTS" id="PR00943">
    <property type="entry name" value="CUATPASE"/>
</dbReference>
<evidence type="ECO:0000256" key="6">
    <source>
        <dbReference type="ARBA" id="ARBA00022692"/>
    </source>
</evidence>
<evidence type="ECO:0000256" key="4">
    <source>
        <dbReference type="ARBA" id="ARBA00022475"/>
    </source>
</evidence>
<keyword evidence="10" id="KW-0460">Magnesium</keyword>
<dbReference type="SFLD" id="SFLDF00027">
    <property type="entry name" value="p-type_atpase"/>
    <property type="match status" value="1"/>
</dbReference>
<dbReference type="InterPro" id="IPR044492">
    <property type="entry name" value="P_typ_ATPase_HD_dom"/>
</dbReference>
<organism evidence="17 18">
    <name type="scientific">Sulfuritalea hydrogenivorans sk43H</name>
    <dbReference type="NCBI Taxonomy" id="1223802"/>
    <lineage>
        <taxon>Bacteria</taxon>
        <taxon>Pseudomonadati</taxon>
        <taxon>Pseudomonadota</taxon>
        <taxon>Betaproteobacteria</taxon>
        <taxon>Nitrosomonadales</taxon>
        <taxon>Sterolibacteriaceae</taxon>
        <taxon>Sulfuritalea</taxon>
    </lineage>
</organism>
<keyword evidence="3" id="KW-0813">Transport</keyword>
<feature type="transmembrane region" description="Helical" evidence="15">
    <location>
        <begin position="780"/>
        <end position="797"/>
    </location>
</feature>
<dbReference type="CDD" id="cd02094">
    <property type="entry name" value="P-type_ATPase_Cu-like"/>
    <property type="match status" value="1"/>
</dbReference>
<keyword evidence="14 15" id="KW-0472">Membrane</keyword>
<dbReference type="AlphaFoldDB" id="W0SIK6"/>
<dbReference type="InterPro" id="IPR006121">
    <property type="entry name" value="HMA_dom"/>
</dbReference>
<dbReference type="Gene3D" id="2.70.150.10">
    <property type="entry name" value="Calcium-transporting ATPase, cytoplasmic transduction domain A"/>
    <property type="match status" value="1"/>
</dbReference>
<dbReference type="PANTHER" id="PTHR43520:SF5">
    <property type="entry name" value="CATION-TRANSPORTING P-TYPE ATPASE-RELATED"/>
    <property type="match status" value="1"/>
</dbReference>
<evidence type="ECO:0000313" key="18">
    <source>
        <dbReference type="Proteomes" id="UP000031637"/>
    </source>
</evidence>
<comment type="subcellular location">
    <subcellularLocation>
        <location evidence="1">Cell membrane</location>
        <topology evidence="1">Multi-pass membrane protein</topology>
    </subcellularLocation>
</comment>
<dbReference type="GO" id="GO:0043682">
    <property type="term" value="F:P-type divalent copper transporter activity"/>
    <property type="evidence" value="ECO:0007669"/>
    <property type="project" value="TreeGrafter"/>
</dbReference>
<keyword evidence="7 15" id="KW-0479">Metal-binding</keyword>
<keyword evidence="4 15" id="KW-1003">Cell membrane</keyword>
<feature type="transmembrane region" description="Helical" evidence="15">
    <location>
        <begin position="226"/>
        <end position="246"/>
    </location>
</feature>
<keyword evidence="11" id="KW-1278">Translocase</keyword>
<gene>
    <name evidence="17" type="ORF">SUTH_02549</name>
</gene>
<dbReference type="InterPro" id="IPR001757">
    <property type="entry name" value="P_typ_ATPase"/>
</dbReference>
<comment type="similarity">
    <text evidence="2 15">Belongs to the cation transport ATPase (P-type) (TC 3.A.3) family. Type IB subfamily.</text>
</comment>
<dbReference type="PROSITE" id="PS00154">
    <property type="entry name" value="ATPASE_E1_E2"/>
    <property type="match status" value="1"/>
</dbReference>
<keyword evidence="8 15" id="KW-0547">Nucleotide-binding</keyword>
<dbReference type="Pfam" id="PF00702">
    <property type="entry name" value="Hydrolase"/>
    <property type="match status" value="1"/>
</dbReference>
<dbReference type="InterPro" id="IPR023214">
    <property type="entry name" value="HAD_sf"/>
</dbReference>
<dbReference type="Gene3D" id="3.40.1110.10">
    <property type="entry name" value="Calcium-transporting ATPase, cytoplasmic domain N"/>
    <property type="match status" value="1"/>
</dbReference>
<dbReference type="RefSeq" id="WP_041099708.1">
    <property type="nucleotide sequence ID" value="NZ_AP012547.1"/>
</dbReference>
<dbReference type="OrthoDB" id="8552908at2"/>
<dbReference type="SUPFAM" id="SSF81653">
    <property type="entry name" value="Calcium ATPase, transduction domain A"/>
    <property type="match status" value="1"/>
</dbReference>
<dbReference type="GO" id="GO:0005524">
    <property type="term" value="F:ATP binding"/>
    <property type="evidence" value="ECO:0007669"/>
    <property type="project" value="UniProtKB-UniRule"/>
</dbReference>
<dbReference type="GO" id="GO:0055070">
    <property type="term" value="P:copper ion homeostasis"/>
    <property type="evidence" value="ECO:0007669"/>
    <property type="project" value="TreeGrafter"/>
</dbReference>
<evidence type="ECO:0000256" key="5">
    <source>
        <dbReference type="ARBA" id="ARBA00022553"/>
    </source>
</evidence>
<dbReference type="GO" id="GO:0005886">
    <property type="term" value="C:plasma membrane"/>
    <property type="evidence" value="ECO:0007669"/>
    <property type="project" value="UniProtKB-SubCell"/>
</dbReference>
<dbReference type="Proteomes" id="UP000031637">
    <property type="component" value="Chromosome"/>
</dbReference>
<dbReference type="PANTHER" id="PTHR43520">
    <property type="entry name" value="ATP7, ISOFORM B"/>
    <property type="match status" value="1"/>
</dbReference>
<dbReference type="InterPro" id="IPR036412">
    <property type="entry name" value="HAD-like_sf"/>
</dbReference>
<feature type="transmembrane region" description="Helical" evidence="15">
    <location>
        <begin position="442"/>
        <end position="460"/>
    </location>
</feature>
<evidence type="ECO:0000313" key="17">
    <source>
        <dbReference type="EMBL" id="BAO30331.1"/>
    </source>
</evidence>
<dbReference type="Pfam" id="PF00122">
    <property type="entry name" value="E1-E2_ATPase"/>
    <property type="match status" value="1"/>
</dbReference>
<keyword evidence="5" id="KW-0597">Phosphoprotein</keyword>
<evidence type="ECO:0000256" key="8">
    <source>
        <dbReference type="ARBA" id="ARBA00022741"/>
    </source>
</evidence>
<dbReference type="PRINTS" id="PR00119">
    <property type="entry name" value="CATATPASE"/>
</dbReference>
<reference evidence="17 18" key="1">
    <citation type="journal article" date="2014" name="Syst. Appl. Microbiol.">
        <title>Complete genomes of freshwater sulfur oxidizers Sulfuricella denitrificans skB26 and Sulfuritalea hydrogenivorans sk43H: genetic insights into the sulfur oxidation pathway of betaproteobacteria.</title>
        <authorList>
            <person name="Watanabe T."/>
            <person name="Kojima H."/>
            <person name="Fukui M."/>
        </authorList>
    </citation>
    <scope>NUCLEOTIDE SEQUENCE [LARGE SCALE GENOMIC DNA]</scope>
    <source>
        <strain evidence="17">DSM22779</strain>
    </source>
</reference>